<geneLocation type="plasmid" evidence="3">
    <name>p3</name>
</geneLocation>
<name>A0AAU7LZM6_9BURK</name>
<keyword evidence="1" id="KW-0560">Oxidoreductase</keyword>
<proteinExistence type="predicted"/>
<dbReference type="InterPro" id="IPR036188">
    <property type="entry name" value="FAD/NAD-bd_sf"/>
</dbReference>
<evidence type="ECO:0000256" key="1">
    <source>
        <dbReference type="ARBA" id="ARBA00023002"/>
    </source>
</evidence>
<dbReference type="AlphaFoldDB" id="A0AAU7LZM6"/>
<dbReference type="Gene3D" id="3.30.9.10">
    <property type="entry name" value="D-Amino Acid Oxidase, subunit A, domain 2"/>
    <property type="match status" value="1"/>
</dbReference>
<dbReference type="GO" id="GO:0071949">
    <property type="term" value="F:FAD binding"/>
    <property type="evidence" value="ECO:0007669"/>
    <property type="project" value="InterPro"/>
</dbReference>
<feature type="domain" description="FAD-binding" evidence="2">
    <location>
        <begin position="3"/>
        <end position="343"/>
    </location>
</feature>
<dbReference type="NCBIfam" id="NF004829">
    <property type="entry name" value="PRK06183.1-3"/>
    <property type="match status" value="1"/>
</dbReference>
<reference evidence="3" key="1">
    <citation type="submission" date="2024-05" db="EMBL/GenBank/DDBJ databases">
        <authorList>
            <person name="Bunk B."/>
            <person name="Swiderski J."/>
            <person name="Sproer C."/>
            <person name="Thiel V."/>
        </authorList>
    </citation>
    <scope>NUCLEOTIDE SEQUENCE</scope>
    <source>
        <strain evidence="3">DSM 17735</strain>
        <plasmid evidence="3">p3</plasmid>
    </source>
</reference>
<evidence type="ECO:0000259" key="2">
    <source>
        <dbReference type="Pfam" id="PF01494"/>
    </source>
</evidence>
<dbReference type="PRINTS" id="PR00420">
    <property type="entry name" value="RNGMNOXGNASE"/>
</dbReference>
<dbReference type="GO" id="GO:0019622">
    <property type="term" value="P:3-(3-hydroxy)phenylpropionate catabolic process"/>
    <property type="evidence" value="ECO:0007669"/>
    <property type="project" value="TreeGrafter"/>
</dbReference>
<dbReference type="RefSeq" id="WP_349282971.1">
    <property type="nucleotide sequence ID" value="NZ_CBCSCU010000036.1"/>
</dbReference>
<protein>
    <submittedName>
        <fullName evidence="3">Bifunctional 3-(3-hydroxy-phenyl)propionate/3-hydroxycinnamic acid hydroxylase</fullName>
    </submittedName>
</protein>
<accession>A0AAU7LZM6</accession>
<organism evidence="3">
    <name type="scientific">Polaromonas hydrogenivorans</name>
    <dbReference type="NCBI Taxonomy" id="335476"/>
    <lineage>
        <taxon>Bacteria</taxon>
        <taxon>Pseudomonadati</taxon>
        <taxon>Pseudomonadota</taxon>
        <taxon>Betaproteobacteria</taxon>
        <taxon>Burkholderiales</taxon>
        <taxon>Comamonadaceae</taxon>
        <taxon>Polaromonas</taxon>
    </lineage>
</organism>
<evidence type="ECO:0000313" key="3">
    <source>
        <dbReference type="EMBL" id="XBP73041.1"/>
    </source>
</evidence>
<dbReference type="Gene3D" id="3.50.50.60">
    <property type="entry name" value="FAD/NAD(P)-binding domain"/>
    <property type="match status" value="1"/>
</dbReference>
<keyword evidence="3" id="KW-0614">Plasmid</keyword>
<dbReference type="GO" id="GO:0008688">
    <property type="term" value="F:3-(3-hydroxyphenyl)propionate hydroxylase activity"/>
    <property type="evidence" value="ECO:0007669"/>
    <property type="project" value="TreeGrafter"/>
</dbReference>
<dbReference type="EMBL" id="CP157678">
    <property type="protein sequence ID" value="XBP73041.1"/>
    <property type="molecule type" value="Genomic_DNA"/>
</dbReference>
<dbReference type="PANTHER" id="PTHR43476:SF3">
    <property type="entry name" value="FAD-BINDING MONOOXYGENASE"/>
    <property type="match status" value="1"/>
</dbReference>
<dbReference type="InterPro" id="IPR050631">
    <property type="entry name" value="PheA/TfdB_FAD_monoxygenase"/>
</dbReference>
<dbReference type="PANTHER" id="PTHR43476">
    <property type="entry name" value="3-(3-HYDROXY-PHENYL)PROPIONATE/3-HYDROXYCINNAMIC ACID HYDROXYLASE"/>
    <property type="match status" value="1"/>
</dbReference>
<dbReference type="InterPro" id="IPR002938">
    <property type="entry name" value="FAD-bd"/>
</dbReference>
<dbReference type="Pfam" id="PF01494">
    <property type="entry name" value="FAD_binding_3"/>
    <property type="match status" value="1"/>
</dbReference>
<sequence>MFDIAIIGYGPAGATLANLLGQAGLSVLVLEKEAGIYPLPRAIHFDGEVMRIFQSAGLRQAVEAISRPGLKGMHFVNAEGETLMIRGGTAAQGPHGCASNHYFHQPELEQVLRDGAARFPNVQVRLHHEVTQITEAADHVRLAVTDLQGGSASEVQARYVVGCDGARSLVRKVLGSPMKDLGLRQPWLVFDVVLKDNAPALPDHTVQFCDPARPMTWCNVTGRRRRWEIMLMPGDDPAQLVQPETLWQLVSRWMKPEHADIERATIYTFHSLIAEGWRKGRLMLAGDSAHQTPPFLGQGMCAALRDVSNLAWKLEAVLRGRAGEALLDTYESERSPHVHAFIELAVKLGDIIQATDPDKARERDAKFKAGEPEIFEFPSPRLGPGVLHGDTAPVGQPFPQPVLADGQLLDAHIGNRFAVIGRPALLDGVDDETRKLWQQSDVVVMATQEPVLLAWLDSHDAGAIMLRPDRYILGLARTPGELDAVTACLPVADLQPH</sequence>
<dbReference type="SUPFAM" id="SSF51905">
    <property type="entry name" value="FAD/NAD(P)-binding domain"/>
    <property type="match status" value="1"/>
</dbReference>
<gene>
    <name evidence="3" type="ORF">ABLV49_23965</name>
</gene>